<name>A0A0K0XXV3_9GAMM</name>
<sequence length="326" mass="36048">MRIEALNRRSVCLLKTEAFDLTLRIEGLDPAEMAALLGAPGPRPDWQKISTRGPIRIGFDEEFDDPGALPSWPGDPATRIPLEDGWVELRSDQPGIAGIDPEAGRANRLLPSGLHLLLAQQWARQGLFPLHAAALSWKGQGLLLLGDQGAGKSTLVLAAMQLGATVVSDDWLLVGQDRAQGWRAERLRQFLMFRPGAAFDRLASGLGERWLQNEDGRRVLPLPSDDPAWPAQLGLDRAVWLDAPAQERPLISHFDRIDQARLLAALVGAAMPRLLGADFPHERTRLLQGFQALVARLPARRVCTGQDLLEHPDRLFDRLIEDEDRT</sequence>
<dbReference type="EMBL" id="CP012154">
    <property type="protein sequence ID" value="AKS42513.1"/>
    <property type="molecule type" value="Genomic_DNA"/>
</dbReference>
<evidence type="ECO:0000313" key="2">
    <source>
        <dbReference type="Proteomes" id="UP000066624"/>
    </source>
</evidence>
<dbReference type="STRING" id="1579979.WM2015_2149"/>
<evidence type="ECO:0000313" key="1">
    <source>
        <dbReference type="EMBL" id="AKS42513.1"/>
    </source>
</evidence>
<accession>A0A0K0XXV3</accession>
<protein>
    <submittedName>
        <fullName evidence="1">Uncharacterized protein</fullName>
    </submittedName>
</protein>
<dbReference type="InterPro" id="IPR027417">
    <property type="entry name" value="P-loop_NTPase"/>
</dbReference>
<dbReference type="Gene3D" id="3.40.50.300">
    <property type="entry name" value="P-loop containing nucleotide triphosphate hydrolases"/>
    <property type="match status" value="1"/>
</dbReference>
<dbReference type="KEGG" id="wma:WM2015_2149"/>
<dbReference type="Proteomes" id="UP000066624">
    <property type="component" value="Chromosome"/>
</dbReference>
<keyword evidence="2" id="KW-1185">Reference proteome</keyword>
<dbReference type="SUPFAM" id="SSF53795">
    <property type="entry name" value="PEP carboxykinase-like"/>
    <property type="match status" value="1"/>
</dbReference>
<gene>
    <name evidence="1" type="ORF">WM2015_2149</name>
</gene>
<organism evidence="1 2">
    <name type="scientific">Wenzhouxiangella marina</name>
    <dbReference type="NCBI Taxonomy" id="1579979"/>
    <lineage>
        <taxon>Bacteria</taxon>
        <taxon>Pseudomonadati</taxon>
        <taxon>Pseudomonadota</taxon>
        <taxon>Gammaproteobacteria</taxon>
        <taxon>Chromatiales</taxon>
        <taxon>Wenzhouxiangellaceae</taxon>
        <taxon>Wenzhouxiangella</taxon>
    </lineage>
</organism>
<dbReference type="OrthoDB" id="3213869at2"/>
<reference evidence="1 2" key="1">
    <citation type="submission" date="2015-07" db="EMBL/GenBank/DDBJ databases">
        <authorList>
            <person name="Noorani M."/>
        </authorList>
    </citation>
    <scope>NUCLEOTIDE SEQUENCE [LARGE SCALE GENOMIC DNA]</scope>
    <source>
        <strain evidence="1 2">KCTC 42284</strain>
    </source>
</reference>
<proteinExistence type="predicted"/>
<dbReference type="AlphaFoldDB" id="A0A0K0XXV3"/>
<dbReference type="RefSeq" id="WP_049726068.1">
    <property type="nucleotide sequence ID" value="NZ_CP012154.1"/>
</dbReference>